<dbReference type="Bgee" id="ENSCPOG00000036269">
    <property type="expression patterns" value="Expressed in heart left ventricle and 12 other cell types or tissues"/>
</dbReference>
<evidence type="ECO:0000256" key="3">
    <source>
        <dbReference type="ARBA" id="ARBA00022525"/>
    </source>
</evidence>
<dbReference type="InParanoid" id="A0A286XFB8"/>
<dbReference type="Gene3D" id="2.10.70.10">
    <property type="entry name" value="Complement Module, domain 1"/>
    <property type="match status" value="1"/>
</dbReference>
<dbReference type="PANTHER" id="PTHR10500">
    <property type="entry name" value="BETA-MICROSEMINOPROTEIN"/>
    <property type="match status" value="1"/>
</dbReference>
<dbReference type="GO" id="GO:0005576">
    <property type="term" value="C:extracellular region"/>
    <property type="evidence" value="ECO:0007669"/>
    <property type="project" value="UniProtKB-SubCell"/>
</dbReference>
<evidence type="ECO:0000256" key="6">
    <source>
        <dbReference type="RuleBase" id="RU364124"/>
    </source>
</evidence>
<accession>A0A286XFB8</accession>
<evidence type="ECO:0000256" key="5">
    <source>
        <dbReference type="ARBA" id="ARBA00023157"/>
    </source>
</evidence>
<reference evidence="7" key="2">
    <citation type="submission" date="2025-08" db="UniProtKB">
        <authorList>
            <consortium name="Ensembl"/>
        </authorList>
    </citation>
    <scope>IDENTIFICATION</scope>
    <source>
        <strain evidence="7">2N</strain>
    </source>
</reference>
<name>A0A286XFB8_CAVPO</name>
<dbReference type="KEGG" id="cpoc:100719486"/>
<dbReference type="eggNOG" id="ENOG502SF48">
    <property type="taxonomic scope" value="Eukaryota"/>
</dbReference>
<comment type="subcellular location">
    <subcellularLocation>
        <location evidence="1 6">Secreted</location>
    </subcellularLocation>
</comment>
<dbReference type="Proteomes" id="UP000005447">
    <property type="component" value="Unassembled WGS sequence"/>
</dbReference>
<dbReference type="VEuPathDB" id="HostDB:ENSCPOG00000036269"/>
<keyword evidence="5" id="KW-1015">Disulfide bond</keyword>
<gene>
    <name evidence="7" type="primary">LOC100719486</name>
</gene>
<dbReference type="EMBL" id="AAKN02044524">
    <property type="status" value="NOT_ANNOTATED_CDS"/>
    <property type="molecule type" value="Genomic_DNA"/>
</dbReference>
<keyword evidence="3 6" id="KW-0964">Secreted</keyword>
<dbReference type="RefSeq" id="XP_003466102.1">
    <property type="nucleotide sequence ID" value="XM_003466054.5"/>
</dbReference>
<keyword evidence="8" id="KW-1185">Reference proteome</keyword>
<dbReference type="AlphaFoldDB" id="A0A286XFB8"/>
<dbReference type="PANTHER" id="PTHR10500:SF8">
    <property type="entry name" value="BETA-MICROSEMINOPROTEIN"/>
    <property type="match status" value="1"/>
</dbReference>
<dbReference type="STRING" id="10141.ENSCPOP00000024164"/>
<dbReference type="OMA" id="NEISCCK"/>
<dbReference type="InterPro" id="IPR008735">
    <property type="entry name" value="PSP94"/>
</dbReference>
<organism evidence="7 8">
    <name type="scientific">Cavia porcellus</name>
    <name type="common">Guinea pig</name>
    <dbReference type="NCBI Taxonomy" id="10141"/>
    <lineage>
        <taxon>Eukaryota</taxon>
        <taxon>Metazoa</taxon>
        <taxon>Chordata</taxon>
        <taxon>Craniata</taxon>
        <taxon>Vertebrata</taxon>
        <taxon>Euteleostomi</taxon>
        <taxon>Mammalia</taxon>
        <taxon>Eutheria</taxon>
        <taxon>Euarchontoglires</taxon>
        <taxon>Glires</taxon>
        <taxon>Rodentia</taxon>
        <taxon>Hystricomorpha</taxon>
        <taxon>Caviidae</taxon>
        <taxon>Cavia</taxon>
    </lineage>
</organism>
<sequence length="100" mass="11560">MTICNAECYVIPLEKVPDGSRTECKDLYGVTHPLKSSWRTFHCDDCYCEENEISCCKLAPVPVDYDKILCRVTFHRNNCSYSVTEYRDPGKACVVRKWVL</sequence>
<dbReference type="GeneTree" id="ENSGT01100000266947"/>
<evidence type="ECO:0000256" key="1">
    <source>
        <dbReference type="ARBA" id="ARBA00004613"/>
    </source>
</evidence>
<evidence type="ECO:0000313" key="7">
    <source>
        <dbReference type="Ensembl" id="ENSCPOP00000024164.1"/>
    </source>
</evidence>
<evidence type="ECO:0000256" key="2">
    <source>
        <dbReference type="ARBA" id="ARBA00010352"/>
    </source>
</evidence>
<dbReference type="OrthoDB" id="6076852at2759"/>
<dbReference type="Pfam" id="PF05825">
    <property type="entry name" value="PSP94"/>
    <property type="match status" value="1"/>
</dbReference>
<evidence type="ECO:0000256" key="4">
    <source>
        <dbReference type="ARBA" id="ARBA00022729"/>
    </source>
</evidence>
<reference evidence="8" key="1">
    <citation type="journal article" date="2011" name="Nature">
        <title>A high-resolution map of human evolutionary constraint using 29 mammals.</title>
        <authorList>
            <person name="Lindblad-Toh K."/>
            <person name="Garber M."/>
            <person name="Zuk O."/>
            <person name="Lin M.F."/>
            <person name="Parker B.J."/>
            <person name="Washietl S."/>
            <person name="Kheradpour P."/>
            <person name="Ernst J."/>
            <person name="Jordan G."/>
            <person name="Mauceli E."/>
            <person name="Ward L.D."/>
            <person name="Lowe C.B."/>
            <person name="Holloway A.K."/>
            <person name="Clamp M."/>
            <person name="Gnerre S."/>
            <person name="Alfoldi J."/>
            <person name="Beal K."/>
            <person name="Chang J."/>
            <person name="Clawson H."/>
            <person name="Cuff J."/>
            <person name="Di Palma F."/>
            <person name="Fitzgerald S."/>
            <person name="Flicek P."/>
            <person name="Guttman M."/>
            <person name="Hubisz M.J."/>
            <person name="Jaffe D.B."/>
            <person name="Jungreis I."/>
            <person name="Kent W.J."/>
            <person name="Kostka D."/>
            <person name="Lara M."/>
            <person name="Martins A.L."/>
            <person name="Massingham T."/>
            <person name="Moltke I."/>
            <person name="Raney B.J."/>
            <person name="Rasmussen M.D."/>
            <person name="Robinson J."/>
            <person name="Stark A."/>
            <person name="Vilella A.J."/>
            <person name="Wen J."/>
            <person name="Xie X."/>
            <person name="Zody M.C."/>
            <person name="Baldwin J."/>
            <person name="Bloom T."/>
            <person name="Chin C.W."/>
            <person name="Heiman D."/>
            <person name="Nicol R."/>
            <person name="Nusbaum C."/>
            <person name="Young S."/>
            <person name="Wilkinson J."/>
            <person name="Worley K.C."/>
            <person name="Kovar C.L."/>
            <person name="Muzny D.M."/>
            <person name="Gibbs R.A."/>
            <person name="Cree A."/>
            <person name="Dihn H.H."/>
            <person name="Fowler G."/>
            <person name="Jhangiani S."/>
            <person name="Joshi V."/>
            <person name="Lee S."/>
            <person name="Lewis L.R."/>
            <person name="Nazareth L.V."/>
            <person name="Okwuonu G."/>
            <person name="Santibanez J."/>
            <person name="Warren W.C."/>
            <person name="Mardis E.R."/>
            <person name="Weinstock G.M."/>
            <person name="Wilson R.K."/>
            <person name="Delehaunty K."/>
            <person name="Dooling D."/>
            <person name="Fronik C."/>
            <person name="Fulton L."/>
            <person name="Fulton B."/>
            <person name="Graves T."/>
            <person name="Minx P."/>
            <person name="Sodergren E."/>
            <person name="Birney E."/>
            <person name="Margulies E.H."/>
            <person name="Herrero J."/>
            <person name="Green E.D."/>
            <person name="Haussler D."/>
            <person name="Siepel A."/>
            <person name="Goldman N."/>
            <person name="Pollard K.S."/>
            <person name="Pedersen J.S."/>
            <person name="Lander E.S."/>
            <person name="Kellis M."/>
        </authorList>
    </citation>
    <scope>NUCLEOTIDE SEQUENCE [LARGE SCALE GENOMIC DNA]</scope>
    <source>
        <strain evidence="8">2N</strain>
    </source>
</reference>
<comment type="similarity">
    <text evidence="2 6">Belongs to the beta-microseminoprotein family.</text>
</comment>
<protein>
    <recommendedName>
        <fullName evidence="6">Beta-microseminoprotein</fullName>
    </recommendedName>
</protein>
<reference evidence="7" key="3">
    <citation type="submission" date="2025-09" db="UniProtKB">
        <authorList>
            <consortium name="Ensembl"/>
        </authorList>
    </citation>
    <scope>IDENTIFICATION</scope>
    <source>
        <strain evidence="7">2N</strain>
    </source>
</reference>
<dbReference type="Gene3D" id="2.20.25.590">
    <property type="match status" value="1"/>
</dbReference>
<dbReference type="GeneID" id="100719486"/>
<dbReference type="Ensembl" id="ENSCPOT00000047221.1">
    <property type="protein sequence ID" value="ENSCPOP00000024164.1"/>
    <property type="gene ID" value="ENSCPOG00000036269.1"/>
</dbReference>
<evidence type="ECO:0000313" key="8">
    <source>
        <dbReference type="Proteomes" id="UP000005447"/>
    </source>
</evidence>
<proteinExistence type="inferred from homology"/>
<keyword evidence="4" id="KW-0732">Signal</keyword>